<comment type="caution">
    <text evidence="4">The sequence shown here is derived from an EMBL/GenBank/DDBJ whole genome shotgun (WGS) entry which is preliminary data.</text>
</comment>
<dbReference type="AlphaFoldDB" id="A0A0B2W357"/>
<keyword evidence="1" id="KW-1133">Transmembrane helix</keyword>
<dbReference type="CDD" id="cd00136">
    <property type="entry name" value="PDZ_canonical"/>
    <property type="match status" value="1"/>
</dbReference>
<gene>
    <name evidence="4" type="primary">Prx</name>
    <name evidence="4" type="ORF">Tcan_06371</name>
</gene>
<evidence type="ECO:0000256" key="2">
    <source>
        <dbReference type="SAM" id="SignalP"/>
    </source>
</evidence>
<feature type="chain" id="PRO_5002077893" evidence="2">
    <location>
        <begin position="23"/>
        <end position="262"/>
    </location>
</feature>
<keyword evidence="5" id="KW-1185">Reference proteome</keyword>
<protein>
    <submittedName>
        <fullName evidence="4">Periaxin</fullName>
    </submittedName>
</protein>
<evidence type="ECO:0000313" key="4">
    <source>
        <dbReference type="EMBL" id="KHN87615.1"/>
    </source>
</evidence>
<dbReference type="SMART" id="SM00228">
    <property type="entry name" value="PDZ"/>
    <property type="match status" value="1"/>
</dbReference>
<feature type="domain" description="PDZ" evidence="3">
    <location>
        <begin position="128"/>
        <end position="192"/>
    </location>
</feature>
<dbReference type="InterPro" id="IPR036034">
    <property type="entry name" value="PDZ_sf"/>
</dbReference>
<evidence type="ECO:0000259" key="3">
    <source>
        <dbReference type="PROSITE" id="PS50106"/>
    </source>
</evidence>
<dbReference type="InterPro" id="IPR001478">
    <property type="entry name" value="PDZ"/>
</dbReference>
<accession>A0A0B2W357</accession>
<evidence type="ECO:0000313" key="5">
    <source>
        <dbReference type="Proteomes" id="UP000031036"/>
    </source>
</evidence>
<dbReference type="Proteomes" id="UP000031036">
    <property type="component" value="Unassembled WGS sequence"/>
</dbReference>
<keyword evidence="2" id="KW-0732">Signal</keyword>
<keyword evidence="1" id="KW-0472">Membrane</keyword>
<dbReference type="EMBL" id="JPKZ01000388">
    <property type="protein sequence ID" value="KHN87615.1"/>
    <property type="molecule type" value="Genomic_DNA"/>
</dbReference>
<dbReference type="Gene3D" id="2.30.42.10">
    <property type="match status" value="1"/>
</dbReference>
<sequence length="262" mass="29662">MRHDSSIELLLFAISAVHLVKAETCLNQAQLAGIVFGVSLGTLVLAISIAFILWWVTRGRRTGDLEKEYNKDNIPQQDTEYSIYSDWLSKMTSCHSLKQKHRLKNIQRLQSQRSRSSESLDKLKELKRMAIENRDIAPLGFDIQQSDGRIFIDNIKENGPADKSGNMFVGDRIKTLCVSFEGMLLEDAINILSYAAPYKMKLELERTLENEGQKHAEDKAPVDQSLDIETTPHHAFRSISLNSLSSDGSGFVMLKYFVSYCL</sequence>
<feature type="transmembrane region" description="Helical" evidence="1">
    <location>
        <begin position="32"/>
        <end position="56"/>
    </location>
</feature>
<dbReference type="OMA" id="MAIENRD"/>
<evidence type="ECO:0000256" key="1">
    <source>
        <dbReference type="SAM" id="Phobius"/>
    </source>
</evidence>
<feature type="signal peptide" evidence="2">
    <location>
        <begin position="1"/>
        <end position="22"/>
    </location>
</feature>
<organism evidence="4 5">
    <name type="scientific">Toxocara canis</name>
    <name type="common">Canine roundworm</name>
    <dbReference type="NCBI Taxonomy" id="6265"/>
    <lineage>
        <taxon>Eukaryota</taxon>
        <taxon>Metazoa</taxon>
        <taxon>Ecdysozoa</taxon>
        <taxon>Nematoda</taxon>
        <taxon>Chromadorea</taxon>
        <taxon>Rhabditida</taxon>
        <taxon>Spirurina</taxon>
        <taxon>Ascaridomorpha</taxon>
        <taxon>Ascaridoidea</taxon>
        <taxon>Toxocaridae</taxon>
        <taxon>Toxocara</taxon>
    </lineage>
</organism>
<keyword evidence="1" id="KW-0812">Transmembrane</keyword>
<name>A0A0B2W357_TOXCA</name>
<dbReference type="OrthoDB" id="447516at2759"/>
<proteinExistence type="predicted"/>
<reference evidence="4 5" key="1">
    <citation type="submission" date="2014-11" db="EMBL/GenBank/DDBJ databases">
        <title>Genetic blueprint of the zoonotic pathogen Toxocara canis.</title>
        <authorList>
            <person name="Zhu X.-Q."/>
            <person name="Korhonen P.K."/>
            <person name="Cai H."/>
            <person name="Young N.D."/>
            <person name="Nejsum P."/>
            <person name="von Samson-Himmelstjerna G."/>
            <person name="Boag P.R."/>
            <person name="Tan P."/>
            <person name="Li Q."/>
            <person name="Min J."/>
            <person name="Yang Y."/>
            <person name="Wang X."/>
            <person name="Fang X."/>
            <person name="Hall R.S."/>
            <person name="Hofmann A."/>
            <person name="Sternberg P.W."/>
            <person name="Jex A.R."/>
            <person name="Gasser R.B."/>
        </authorList>
    </citation>
    <scope>NUCLEOTIDE SEQUENCE [LARGE SCALE GENOMIC DNA]</scope>
    <source>
        <strain evidence="4">PN_DK_2014</strain>
    </source>
</reference>
<dbReference type="PROSITE" id="PS50106">
    <property type="entry name" value="PDZ"/>
    <property type="match status" value="1"/>
</dbReference>
<dbReference type="STRING" id="6265.A0A0B2W357"/>
<dbReference type="SUPFAM" id="SSF50156">
    <property type="entry name" value="PDZ domain-like"/>
    <property type="match status" value="1"/>
</dbReference>